<dbReference type="AlphaFoldDB" id="A0A2T4JE92"/>
<feature type="non-terminal residue" evidence="1">
    <location>
        <position position="1"/>
    </location>
</feature>
<proteinExistence type="predicted"/>
<protein>
    <submittedName>
        <fullName evidence="1">Uncharacterized protein</fullName>
    </submittedName>
</protein>
<dbReference type="EMBL" id="PZKG01000412">
    <property type="protein sequence ID" value="PTE16234.1"/>
    <property type="molecule type" value="Genomic_DNA"/>
</dbReference>
<keyword evidence="2" id="KW-1185">Reference proteome</keyword>
<sequence length="82" mass="8751">IRFMGHRAGQIIFMQPPSIQGLGSSSGFSMYLLDQAGNGHEALAEAADTLVANATADGRVGELRGNDDAFESSLRLEIDQQK</sequence>
<comment type="caution">
    <text evidence="1">The sequence shown here is derived from an EMBL/GenBank/DDBJ whole genome shotgun (WGS) entry which is preliminary data.</text>
</comment>
<evidence type="ECO:0000313" key="2">
    <source>
        <dbReference type="Proteomes" id="UP000241010"/>
    </source>
</evidence>
<dbReference type="Gene3D" id="3.30.70.1440">
    <property type="entry name" value="Multidrug efflux transporter AcrB pore domain"/>
    <property type="match status" value="1"/>
</dbReference>
<dbReference type="Proteomes" id="UP000241010">
    <property type="component" value="Unassembled WGS sequence"/>
</dbReference>
<gene>
    <name evidence="1" type="ORF">C5F48_24375</name>
</gene>
<dbReference type="RefSeq" id="WP_181247793.1">
    <property type="nucleotide sequence ID" value="NZ_PZKG01000412.1"/>
</dbReference>
<evidence type="ECO:0000313" key="1">
    <source>
        <dbReference type="EMBL" id="PTE16234.1"/>
    </source>
</evidence>
<reference evidence="1 2" key="1">
    <citation type="submission" date="2018-03" db="EMBL/GenBank/DDBJ databases">
        <title>Cereibacter changlensis.</title>
        <authorList>
            <person name="Meyer T.E."/>
            <person name="Miller S."/>
            <person name="Lodha T."/>
            <person name="Gandham S."/>
            <person name="Chintalapati S."/>
            <person name="Chintalapati V.R."/>
        </authorList>
    </citation>
    <scope>NUCLEOTIDE SEQUENCE [LARGE SCALE GENOMIC DNA]</scope>
    <source>
        <strain evidence="1 2">JA139</strain>
    </source>
</reference>
<name>A0A2T4JE92_9RHOB</name>
<accession>A0A2T4JE92</accession>
<organism evidence="1 2">
    <name type="scientific">Cereibacter changlensis JA139</name>
    <dbReference type="NCBI Taxonomy" id="1188249"/>
    <lineage>
        <taxon>Bacteria</taxon>
        <taxon>Pseudomonadati</taxon>
        <taxon>Pseudomonadota</taxon>
        <taxon>Alphaproteobacteria</taxon>
        <taxon>Rhodobacterales</taxon>
        <taxon>Paracoccaceae</taxon>
        <taxon>Cereibacter</taxon>
    </lineage>
</organism>
<dbReference type="SUPFAM" id="SSF82693">
    <property type="entry name" value="Multidrug efflux transporter AcrB pore domain, PN1, PN2, PC1 and PC2 subdomains"/>
    <property type="match status" value="1"/>
</dbReference>